<dbReference type="InterPro" id="IPR000326">
    <property type="entry name" value="PAP2/HPO"/>
</dbReference>
<evidence type="ECO:0000256" key="4">
    <source>
        <dbReference type="ARBA" id="ARBA00022989"/>
    </source>
</evidence>
<dbReference type="SUPFAM" id="SSF48317">
    <property type="entry name" value="Acid phosphatase/Vanadium-dependent haloperoxidase"/>
    <property type="match status" value="1"/>
</dbReference>
<comment type="caution">
    <text evidence="8">The sequence shown here is derived from an EMBL/GenBank/DDBJ whole genome shotgun (WGS) entry which is preliminary data.</text>
</comment>
<evidence type="ECO:0000256" key="3">
    <source>
        <dbReference type="ARBA" id="ARBA00022692"/>
    </source>
</evidence>
<dbReference type="AlphaFoldDB" id="A0A9Q0BBK6"/>
<evidence type="ECO:0000259" key="7">
    <source>
        <dbReference type="SMART" id="SM00014"/>
    </source>
</evidence>
<dbReference type="EMBL" id="JAGIXG020000064">
    <property type="protein sequence ID" value="KAI6778595.1"/>
    <property type="molecule type" value="Genomic_DNA"/>
</dbReference>
<dbReference type="Pfam" id="PF01569">
    <property type="entry name" value="PAP2"/>
    <property type="match status" value="1"/>
</dbReference>
<evidence type="ECO:0000256" key="6">
    <source>
        <dbReference type="SAM" id="Phobius"/>
    </source>
</evidence>
<feature type="transmembrane region" description="Helical" evidence="6">
    <location>
        <begin position="68"/>
        <end position="91"/>
    </location>
</feature>
<dbReference type="InterPro" id="IPR036938">
    <property type="entry name" value="PAP2/HPO_sf"/>
</dbReference>
<name>A0A9Q0BBK6_9HYPO</name>
<sequence>MDRVSPPFERRFAVYQDTQRTVVNTDLAYPEREWILSSIVVGCLAVFLPLGVFTTAQWWLRSFWDWDAAVLGHLHSVLLATLIQVVLKVLVGGLRPSFLDVCEPNLNASISAPEGNGFRDIMYTTTICTETDKTSMRNAMTSFPSGHSAAGLAASVYLFLWLNAKLKVWANRRTEIWRVTVTAMPILLACINCGLLTVDRMHHWYDIVGGALIGIATAFASYRAVYAAVWDWRYNHVFLDGVNSFDYENRDANYAHGTLTEKGGWTTAKRREDS</sequence>
<dbReference type="GO" id="GO:0046839">
    <property type="term" value="P:phospholipid dephosphorylation"/>
    <property type="evidence" value="ECO:0007669"/>
    <property type="project" value="TreeGrafter"/>
</dbReference>
<dbReference type="GO" id="GO:0016020">
    <property type="term" value="C:membrane"/>
    <property type="evidence" value="ECO:0007669"/>
    <property type="project" value="UniProtKB-SubCell"/>
</dbReference>
<keyword evidence="9" id="KW-1185">Reference proteome</keyword>
<keyword evidence="4 6" id="KW-1133">Transmembrane helix</keyword>
<reference evidence="8" key="2">
    <citation type="submission" date="2022-07" db="EMBL/GenBank/DDBJ databases">
        <authorList>
            <person name="Goncalves M.F.M."/>
            <person name="Hilario S."/>
            <person name="Van De Peer Y."/>
            <person name="Esteves A.C."/>
            <person name="Alves A."/>
        </authorList>
    </citation>
    <scope>NUCLEOTIDE SEQUENCE</scope>
    <source>
        <strain evidence="8">MUM 19.33</strain>
    </source>
</reference>
<dbReference type="GO" id="GO:0008195">
    <property type="term" value="F:phosphatidate phosphatase activity"/>
    <property type="evidence" value="ECO:0007669"/>
    <property type="project" value="TreeGrafter"/>
</dbReference>
<evidence type="ECO:0000256" key="1">
    <source>
        <dbReference type="ARBA" id="ARBA00004141"/>
    </source>
</evidence>
<keyword evidence="5 6" id="KW-0472">Membrane</keyword>
<comment type="similarity">
    <text evidence="2">Belongs to the PA-phosphatase related phosphoesterase family.</text>
</comment>
<protein>
    <submittedName>
        <fullName evidence="8">Diacylglycerol diphosphate phosphatase / phosphatidate phosphatase</fullName>
    </submittedName>
</protein>
<dbReference type="PANTHER" id="PTHR10165:SF84">
    <property type="entry name" value="PHOSPHATIDIC ACID PHOSPHATASE BETA"/>
    <property type="match status" value="1"/>
</dbReference>
<dbReference type="Proteomes" id="UP001055219">
    <property type="component" value="Unassembled WGS sequence"/>
</dbReference>
<dbReference type="InterPro" id="IPR043216">
    <property type="entry name" value="PAP-like"/>
</dbReference>
<evidence type="ECO:0000256" key="5">
    <source>
        <dbReference type="ARBA" id="ARBA00023136"/>
    </source>
</evidence>
<dbReference type="OrthoDB" id="10030083at2759"/>
<dbReference type="SMART" id="SM00014">
    <property type="entry name" value="acidPPc"/>
    <property type="match status" value="1"/>
</dbReference>
<keyword evidence="3 6" id="KW-0812">Transmembrane</keyword>
<organism evidence="8 9">
    <name type="scientific">Emericellopsis cladophorae</name>
    <dbReference type="NCBI Taxonomy" id="2686198"/>
    <lineage>
        <taxon>Eukaryota</taxon>
        <taxon>Fungi</taxon>
        <taxon>Dikarya</taxon>
        <taxon>Ascomycota</taxon>
        <taxon>Pezizomycotina</taxon>
        <taxon>Sordariomycetes</taxon>
        <taxon>Hypocreomycetidae</taxon>
        <taxon>Hypocreales</taxon>
        <taxon>Bionectriaceae</taxon>
        <taxon>Emericellopsis</taxon>
    </lineage>
</organism>
<dbReference type="PANTHER" id="PTHR10165">
    <property type="entry name" value="LIPID PHOSPHATE PHOSPHATASE"/>
    <property type="match status" value="1"/>
</dbReference>
<evidence type="ECO:0000313" key="8">
    <source>
        <dbReference type="EMBL" id="KAI6778595.1"/>
    </source>
</evidence>
<dbReference type="GO" id="GO:0006644">
    <property type="term" value="P:phospholipid metabolic process"/>
    <property type="evidence" value="ECO:0007669"/>
    <property type="project" value="InterPro"/>
</dbReference>
<dbReference type="Gene3D" id="1.20.144.10">
    <property type="entry name" value="Phosphatidic acid phosphatase type 2/haloperoxidase"/>
    <property type="match status" value="1"/>
</dbReference>
<gene>
    <name evidence="8" type="ORF">J7T54_003374</name>
</gene>
<feature type="transmembrane region" description="Helical" evidence="6">
    <location>
        <begin position="176"/>
        <end position="198"/>
    </location>
</feature>
<dbReference type="RefSeq" id="XP_051359451.1">
    <property type="nucleotide sequence ID" value="XM_051509551.1"/>
</dbReference>
<comment type="subcellular location">
    <subcellularLocation>
        <location evidence="1">Membrane</location>
        <topology evidence="1">Multi-pass membrane protein</topology>
    </subcellularLocation>
</comment>
<evidence type="ECO:0000313" key="9">
    <source>
        <dbReference type="Proteomes" id="UP001055219"/>
    </source>
</evidence>
<feature type="transmembrane region" description="Helical" evidence="6">
    <location>
        <begin position="34"/>
        <end position="56"/>
    </location>
</feature>
<feature type="domain" description="Phosphatidic acid phosphatase type 2/haloperoxidase" evidence="7">
    <location>
        <begin position="71"/>
        <end position="222"/>
    </location>
</feature>
<evidence type="ECO:0000256" key="2">
    <source>
        <dbReference type="ARBA" id="ARBA00008816"/>
    </source>
</evidence>
<feature type="transmembrane region" description="Helical" evidence="6">
    <location>
        <begin position="204"/>
        <end position="225"/>
    </location>
</feature>
<reference evidence="8" key="1">
    <citation type="journal article" date="2021" name="J Fungi (Basel)">
        <title>Genomic and Metabolomic Analyses of the Marine Fungus Emericellopsis cladophorae: Insights into Saltwater Adaptability Mechanisms and Its Biosynthetic Potential.</title>
        <authorList>
            <person name="Goncalves M.F.M."/>
            <person name="Hilario S."/>
            <person name="Van de Peer Y."/>
            <person name="Esteves A.C."/>
            <person name="Alves A."/>
        </authorList>
    </citation>
    <scope>NUCLEOTIDE SEQUENCE</scope>
    <source>
        <strain evidence="8">MUM 19.33</strain>
    </source>
</reference>
<feature type="transmembrane region" description="Helical" evidence="6">
    <location>
        <begin position="146"/>
        <end position="164"/>
    </location>
</feature>
<dbReference type="GeneID" id="75829875"/>
<proteinExistence type="inferred from homology"/>
<accession>A0A9Q0BBK6</accession>